<sequence>MGFFFYLSIPDVFRFGGYGVVLIFGHARFAAVCVVSGCGERKSGGCTVVECIYGHEVVGDGSTLVLGYRIL</sequence>
<feature type="transmembrane region" description="Helical" evidence="1">
    <location>
        <begin position="12"/>
        <end position="35"/>
    </location>
</feature>
<keyword evidence="1" id="KW-1133">Transmembrane helix</keyword>
<gene>
    <name evidence="2" type="ordered locus">Pcar_3186</name>
</gene>
<dbReference type="AlphaFoldDB" id="Q0C6Y1"/>
<dbReference type="EMBL" id="CP000142">
    <property type="protein sequence ID" value="ABI81806.1"/>
    <property type="molecule type" value="Genomic_DNA"/>
</dbReference>
<keyword evidence="1" id="KW-0472">Membrane</keyword>
<evidence type="ECO:0000256" key="1">
    <source>
        <dbReference type="SAM" id="Phobius"/>
    </source>
</evidence>
<keyword evidence="3" id="KW-1185">Reference proteome</keyword>
<evidence type="ECO:0000313" key="2">
    <source>
        <dbReference type="EMBL" id="ABI81806.1"/>
    </source>
</evidence>
<accession>Q0C6Y1</accession>
<protein>
    <submittedName>
        <fullName evidence="2">Uncharacterized protein</fullName>
    </submittedName>
</protein>
<organism evidence="2 3">
    <name type="scientific">Syntrophotalea carbinolica (strain DSM 2380 / NBRC 103641 / GraBd1)</name>
    <name type="common">Pelobacter carbinolicus</name>
    <dbReference type="NCBI Taxonomy" id="338963"/>
    <lineage>
        <taxon>Bacteria</taxon>
        <taxon>Pseudomonadati</taxon>
        <taxon>Thermodesulfobacteriota</taxon>
        <taxon>Desulfuromonadia</taxon>
        <taxon>Desulfuromonadales</taxon>
        <taxon>Syntrophotaleaceae</taxon>
        <taxon>Syntrophotalea</taxon>
    </lineage>
</organism>
<evidence type="ECO:0000313" key="3">
    <source>
        <dbReference type="Proteomes" id="UP000002534"/>
    </source>
</evidence>
<reference evidence="3" key="1">
    <citation type="submission" date="2005-10" db="EMBL/GenBank/DDBJ databases">
        <title>Complete sequence of Pelobacter carbinolicus DSM 2380.</title>
        <authorList>
            <person name="Copeland A."/>
            <person name="Lucas S."/>
            <person name="Lapidus A."/>
            <person name="Barry K."/>
            <person name="Detter J.C."/>
            <person name="Glavina T."/>
            <person name="Hammon N."/>
            <person name="Israni S."/>
            <person name="Pitluck S."/>
            <person name="Chertkov O."/>
            <person name="Schmutz J."/>
            <person name="Larimer F."/>
            <person name="Land M."/>
            <person name="Kyrpides N."/>
            <person name="Ivanova N."/>
            <person name="Richardson P."/>
        </authorList>
    </citation>
    <scope>NUCLEOTIDE SEQUENCE [LARGE SCALE GENOMIC DNA]</scope>
    <source>
        <strain evidence="3">DSM 2380 / NBRC 103641 / GraBd1</strain>
    </source>
</reference>
<keyword evidence="1" id="KW-0812">Transmembrane</keyword>
<reference evidence="2 3" key="2">
    <citation type="journal article" date="2012" name="BMC Genomics">
        <title>The genome of Pelobacter carbinolicus reveals surprising metabolic capabilities and physiological features.</title>
        <authorList>
            <person name="Aklujkar M."/>
            <person name="Haveman S.A."/>
            <person name="Didonato R.Jr."/>
            <person name="Chertkov O."/>
            <person name="Han C.S."/>
            <person name="Land M.L."/>
            <person name="Brown P."/>
            <person name="Lovley D.R."/>
        </authorList>
    </citation>
    <scope>NUCLEOTIDE SEQUENCE [LARGE SCALE GENOMIC DNA]</scope>
    <source>
        <strain evidence="3">DSM 2380 / NBRC 103641 / GraBd1</strain>
    </source>
</reference>
<dbReference type="HOGENOM" id="CLU_2736457_0_0_7"/>
<name>Q0C6Y1_SYNC1</name>
<dbReference type="Proteomes" id="UP000002534">
    <property type="component" value="Chromosome"/>
</dbReference>
<dbReference type="KEGG" id="pca:Pcar_3186"/>
<proteinExistence type="predicted"/>